<proteinExistence type="predicted"/>
<comment type="catalytic activity">
    <reaction evidence="10">
        <text>L-threonyl-[protein] + FAD = FMN-L-threonyl-[protein] + AMP + H(+)</text>
        <dbReference type="Rhea" id="RHEA:36847"/>
        <dbReference type="Rhea" id="RHEA-COMP:11060"/>
        <dbReference type="Rhea" id="RHEA-COMP:11061"/>
        <dbReference type="ChEBI" id="CHEBI:15378"/>
        <dbReference type="ChEBI" id="CHEBI:30013"/>
        <dbReference type="ChEBI" id="CHEBI:57692"/>
        <dbReference type="ChEBI" id="CHEBI:74257"/>
        <dbReference type="ChEBI" id="CHEBI:456215"/>
        <dbReference type="EC" id="2.7.1.180"/>
    </reaction>
</comment>
<evidence type="ECO:0000256" key="2">
    <source>
        <dbReference type="ARBA" id="ARBA00011955"/>
    </source>
</evidence>
<dbReference type="EMBL" id="JYFN01000020">
    <property type="protein sequence ID" value="KJE22769.1"/>
    <property type="molecule type" value="Genomic_DNA"/>
</dbReference>
<dbReference type="EC" id="2.7.1.180" evidence="2"/>
<keyword evidence="5" id="KW-0808">Transferase</keyword>
<accession>A0A0D8BFN2</accession>
<protein>
    <recommendedName>
        <fullName evidence="3">FAD:protein FMN transferase</fullName>
        <ecNumber evidence="2">2.7.1.180</ecNumber>
    </recommendedName>
    <alternativeName>
        <fullName evidence="9">Flavin transferase</fullName>
    </alternativeName>
</protein>
<dbReference type="Pfam" id="PF02424">
    <property type="entry name" value="ApbE"/>
    <property type="match status" value="1"/>
</dbReference>
<keyword evidence="8" id="KW-0460">Magnesium</keyword>
<dbReference type="PANTHER" id="PTHR30040">
    <property type="entry name" value="THIAMINE BIOSYNTHESIS LIPOPROTEIN APBE"/>
    <property type="match status" value="1"/>
</dbReference>
<feature type="compositionally biased region" description="Low complexity" evidence="11">
    <location>
        <begin position="1"/>
        <end position="11"/>
    </location>
</feature>
<dbReference type="Proteomes" id="UP000032545">
    <property type="component" value="Unassembled WGS sequence"/>
</dbReference>
<dbReference type="GO" id="GO:0016740">
    <property type="term" value="F:transferase activity"/>
    <property type="evidence" value="ECO:0007669"/>
    <property type="project" value="UniProtKB-KW"/>
</dbReference>
<keyword evidence="7" id="KW-0274">FAD</keyword>
<dbReference type="PANTHER" id="PTHR30040:SF2">
    <property type="entry name" value="FAD:PROTEIN FMN TRANSFERASE"/>
    <property type="match status" value="1"/>
</dbReference>
<dbReference type="SUPFAM" id="SSF143631">
    <property type="entry name" value="ApbE-like"/>
    <property type="match status" value="1"/>
</dbReference>
<reference evidence="13" key="1">
    <citation type="submission" date="2015-02" db="EMBL/GenBank/DDBJ databases">
        <title>Draft Genome of Frankia sp. CpI1-S.</title>
        <authorList>
            <person name="Oshone R.T."/>
            <person name="Ngom M."/>
            <person name="Ghodhbane-Gtari F."/>
            <person name="Gtari M."/>
            <person name="Morris K."/>
            <person name="Thomas K."/>
            <person name="Sen A."/>
            <person name="Tisa L.S."/>
        </authorList>
    </citation>
    <scope>NUCLEOTIDE SEQUENCE [LARGE SCALE GENOMIC DNA]</scope>
    <source>
        <strain evidence="13">CpI1-S</strain>
    </source>
</reference>
<comment type="caution">
    <text evidence="12">The sequence shown here is derived from an EMBL/GenBank/DDBJ whole genome shotgun (WGS) entry which is preliminary data.</text>
</comment>
<dbReference type="GO" id="GO:0046872">
    <property type="term" value="F:metal ion binding"/>
    <property type="evidence" value="ECO:0007669"/>
    <property type="project" value="UniProtKB-KW"/>
</dbReference>
<dbReference type="Gene3D" id="3.10.520.10">
    <property type="entry name" value="ApbE-like domains"/>
    <property type="match status" value="1"/>
</dbReference>
<dbReference type="AlphaFoldDB" id="A0A0D8BFN2"/>
<keyword evidence="12" id="KW-0449">Lipoprotein</keyword>
<name>A0A0D8BFN2_9ACTN</name>
<evidence type="ECO:0000256" key="6">
    <source>
        <dbReference type="ARBA" id="ARBA00022723"/>
    </source>
</evidence>
<dbReference type="RefSeq" id="WP_044885548.1">
    <property type="nucleotide sequence ID" value="NZ_JYFN01000020.1"/>
</dbReference>
<evidence type="ECO:0000256" key="10">
    <source>
        <dbReference type="ARBA" id="ARBA00048540"/>
    </source>
</evidence>
<evidence type="ECO:0000256" key="1">
    <source>
        <dbReference type="ARBA" id="ARBA00001946"/>
    </source>
</evidence>
<feature type="compositionally biased region" description="Low complexity" evidence="11">
    <location>
        <begin position="321"/>
        <end position="338"/>
    </location>
</feature>
<dbReference type="PATRIC" id="fig|1502723.3.peg.2090"/>
<dbReference type="OrthoDB" id="9778595at2"/>
<organism evidence="12 13">
    <name type="scientific">Frankia torreyi</name>
    <dbReference type="NCBI Taxonomy" id="1856"/>
    <lineage>
        <taxon>Bacteria</taxon>
        <taxon>Bacillati</taxon>
        <taxon>Actinomycetota</taxon>
        <taxon>Actinomycetes</taxon>
        <taxon>Frankiales</taxon>
        <taxon>Frankiaceae</taxon>
        <taxon>Frankia</taxon>
    </lineage>
</organism>
<evidence type="ECO:0000313" key="13">
    <source>
        <dbReference type="Proteomes" id="UP000032545"/>
    </source>
</evidence>
<dbReference type="InterPro" id="IPR003374">
    <property type="entry name" value="ApbE-like_sf"/>
</dbReference>
<keyword evidence="13" id="KW-1185">Reference proteome</keyword>
<gene>
    <name evidence="12" type="ORF">FF36_02948</name>
</gene>
<feature type="region of interest" description="Disordered" evidence="11">
    <location>
        <begin position="313"/>
        <end position="371"/>
    </location>
</feature>
<reference evidence="12 13" key="2">
    <citation type="journal article" date="2016" name="Genome Announc.">
        <title>Permanent Draft Genome Sequences for Two Variants of Frankia sp. Strain CpI1, the First Frankia Strain Isolated from Root Nodules of Comptonia peregrina.</title>
        <authorList>
            <person name="Oshone R."/>
            <person name="Hurst S.G.IV."/>
            <person name="Abebe-Akele F."/>
            <person name="Simpson S."/>
            <person name="Morris K."/>
            <person name="Thomas W.K."/>
            <person name="Tisa L.S."/>
        </authorList>
    </citation>
    <scope>NUCLEOTIDE SEQUENCE [LARGE SCALE GENOMIC DNA]</scope>
    <source>
        <strain evidence="13">CpI1-S</strain>
    </source>
</reference>
<keyword evidence="6" id="KW-0479">Metal-binding</keyword>
<evidence type="ECO:0000313" key="12">
    <source>
        <dbReference type="EMBL" id="KJE22769.1"/>
    </source>
</evidence>
<evidence type="ECO:0000256" key="4">
    <source>
        <dbReference type="ARBA" id="ARBA00022630"/>
    </source>
</evidence>
<evidence type="ECO:0000256" key="5">
    <source>
        <dbReference type="ARBA" id="ARBA00022679"/>
    </source>
</evidence>
<feature type="region of interest" description="Disordered" evidence="11">
    <location>
        <begin position="1"/>
        <end position="24"/>
    </location>
</feature>
<keyword evidence="4" id="KW-0285">Flavoprotein</keyword>
<evidence type="ECO:0000256" key="8">
    <source>
        <dbReference type="ARBA" id="ARBA00022842"/>
    </source>
</evidence>
<evidence type="ECO:0000256" key="3">
    <source>
        <dbReference type="ARBA" id="ARBA00016337"/>
    </source>
</evidence>
<evidence type="ECO:0000256" key="9">
    <source>
        <dbReference type="ARBA" id="ARBA00031306"/>
    </source>
</evidence>
<evidence type="ECO:0000256" key="11">
    <source>
        <dbReference type="SAM" id="MobiDB-lite"/>
    </source>
</evidence>
<comment type="cofactor">
    <cofactor evidence="1">
        <name>Mg(2+)</name>
        <dbReference type="ChEBI" id="CHEBI:18420"/>
    </cofactor>
</comment>
<evidence type="ECO:0000256" key="7">
    <source>
        <dbReference type="ARBA" id="ARBA00022827"/>
    </source>
</evidence>
<sequence length="371" mass="37990">MAATTRPRPAAVPNSDRSEPASAAWPVWSTTAQVVVTDPDRLDAARRLVADQLAAVDAVASRFRADAEIVQLDAADGTPQQVSPLLAELIGVALAAARQTGGAVDPTLGGPLADLGYDRDIAQLAAGGPPVRVVRRPAPGWQRVRLTGRLLTLPADVQLDLGATAKAHTADRCAALVADRLGTGVLVSLGGDIATAGPPPPGGWRVRVLDQPGEPACTVGLPPGTALATSSTLGRRWRRGHQLLHHVLDPRTCQPAPAVWRTVTVAAASCLAANTASTAAIVRGPAAPDALRREGLAARLVDADGTVVTVAGWPSPTQRSAPAAVAPEAVAPEAEQAVRSAVAPGMEETVERDSTEARSGMPGPRDAGATR</sequence>
<dbReference type="InterPro" id="IPR024932">
    <property type="entry name" value="ApbE"/>
</dbReference>